<protein>
    <submittedName>
        <fullName evidence="1">Biliverdin-producing heme oxygenase</fullName>
    </submittedName>
</protein>
<reference evidence="1 2" key="1">
    <citation type="submission" date="2019-07" db="EMBL/GenBank/DDBJ databases">
        <title>Ln-dependent methylotrophs.</title>
        <authorList>
            <person name="Tani A."/>
        </authorList>
    </citation>
    <scope>NUCLEOTIDE SEQUENCE [LARGE SCALE GENOMIC DNA]</scope>
    <source>
        <strain evidence="1 2">SM89A</strain>
    </source>
</reference>
<dbReference type="CDD" id="cd19166">
    <property type="entry name" value="HemeO-bac"/>
    <property type="match status" value="1"/>
</dbReference>
<evidence type="ECO:0000313" key="2">
    <source>
        <dbReference type="Proteomes" id="UP000316781"/>
    </source>
</evidence>
<dbReference type="RefSeq" id="WP_142863945.1">
    <property type="nucleotide sequence ID" value="NZ_VJMF01000070.1"/>
</dbReference>
<dbReference type="GO" id="GO:0004392">
    <property type="term" value="F:heme oxygenase (decyclizing) activity"/>
    <property type="evidence" value="ECO:0007669"/>
    <property type="project" value="InterPro"/>
</dbReference>
<dbReference type="Pfam" id="PF01126">
    <property type="entry name" value="Heme_oxygenase"/>
    <property type="match status" value="1"/>
</dbReference>
<proteinExistence type="predicted"/>
<dbReference type="SUPFAM" id="SSF48613">
    <property type="entry name" value="Heme oxygenase-like"/>
    <property type="match status" value="1"/>
</dbReference>
<dbReference type="InterPro" id="IPR016084">
    <property type="entry name" value="Haem_Oase-like_multi-hlx"/>
</dbReference>
<dbReference type="GO" id="GO:0006788">
    <property type="term" value="P:heme oxidation"/>
    <property type="evidence" value="ECO:0007669"/>
    <property type="project" value="InterPro"/>
</dbReference>
<dbReference type="Proteomes" id="UP000316781">
    <property type="component" value="Unassembled WGS sequence"/>
</dbReference>
<dbReference type="InterPro" id="IPR016053">
    <property type="entry name" value="Haem_Oase-like"/>
</dbReference>
<dbReference type="Gene3D" id="1.20.910.10">
    <property type="entry name" value="Heme oxygenase-like"/>
    <property type="match status" value="1"/>
</dbReference>
<dbReference type="EMBL" id="VJMF01000070">
    <property type="protein sequence ID" value="TRL30494.1"/>
    <property type="molecule type" value="Genomic_DNA"/>
</dbReference>
<gene>
    <name evidence="1" type="ORF">FM996_16585</name>
</gene>
<accession>A0A549SLL8</accession>
<dbReference type="AlphaFoldDB" id="A0A549SLL8"/>
<sequence>MTRIDALRADERLSPTRTALRRATCAAHLRLHGHPSLAALAAGAITQEQYRRLLARLYGFHLPLEQALIAAARRHGVDRLIRARTHLLARDLVDLGADEETIAALPMARRLEPRGHGEWLGALYVREGSTLGAARLAAALDPLLGAGVLRGRRFLSSGDETVWRECCAALEDGAARGLLPEMTEGARATFEAIELWLADQNSTLSLPITVRGAAGKQIPEIDNC</sequence>
<name>A0A549SLL8_METSR</name>
<comment type="caution">
    <text evidence="1">The sequence shown here is derived from an EMBL/GenBank/DDBJ whole genome shotgun (WGS) entry which is preliminary data.</text>
</comment>
<evidence type="ECO:0000313" key="1">
    <source>
        <dbReference type="EMBL" id="TRL30494.1"/>
    </source>
</evidence>
<organism evidence="1 2">
    <name type="scientific">Methylosinus sporium</name>
    <dbReference type="NCBI Taxonomy" id="428"/>
    <lineage>
        <taxon>Bacteria</taxon>
        <taxon>Pseudomonadati</taxon>
        <taxon>Pseudomonadota</taxon>
        <taxon>Alphaproteobacteria</taxon>
        <taxon>Hyphomicrobiales</taxon>
        <taxon>Methylocystaceae</taxon>
        <taxon>Methylosinus</taxon>
    </lineage>
</organism>